<feature type="transmembrane region" description="Helical" evidence="8">
    <location>
        <begin position="270"/>
        <end position="293"/>
    </location>
</feature>
<keyword evidence="6 8" id="KW-1133">Transmembrane helix</keyword>
<dbReference type="InterPro" id="IPR050297">
    <property type="entry name" value="LipidA_mod_glycosyltrf_83"/>
</dbReference>
<dbReference type="STRING" id="1220579.GCA_001571345_02559"/>
<feature type="transmembrane region" description="Helical" evidence="8">
    <location>
        <begin position="165"/>
        <end position="185"/>
    </location>
</feature>
<evidence type="ECO:0000256" key="5">
    <source>
        <dbReference type="ARBA" id="ARBA00022692"/>
    </source>
</evidence>
<dbReference type="Proteomes" id="UP000248257">
    <property type="component" value="Unassembled WGS sequence"/>
</dbReference>
<proteinExistence type="predicted"/>
<dbReference type="OrthoDB" id="9810951at2"/>
<dbReference type="GO" id="GO:0000030">
    <property type="term" value="F:mannosyltransferase activity"/>
    <property type="evidence" value="ECO:0007669"/>
    <property type="project" value="InterPro"/>
</dbReference>
<dbReference type="GO" id="GO:0010041">
    <property type="term" value="P:response to iron(III) ion"/>
    <property type="evidence" value="ECO:0007669"/>
    <property type="project" value="TreeGrafter"/>
</dbReference>
<evidence type="ECO:0000256" key="2">
    <source>
        <dbReference type="ARBA" id="ARBA00022475"/>
    </source>
</evidence>
<evidence type="ECO:0000259" key="9">
    <source>
        <dbReference type="Pfam" id="PF02366"/>
    </source>
</evidence>
<feature type="transmembrane region" description="Helical" evidence="8">
    <location>
        <begin position="418"/>
        <end position="438"/>
    </location>
</feature>
<feature type="transmembrane region" description="Helical" evidence="8">
    <location>
        <begin position="300"/>
        <end position="318"/>
    </location>
</feature>
<evidence type="ECO:0000256" key="7">
    <source>
        <dbReference type="ARBA" id="ARBA00023136"/>
    </source>
</evidence>
<comment type="subcellular location">
    <subcellularLocation>
        <location evidence="1">Cell membrane</location>
        <topology evidence="1">Multi-pass membrane protein</topology>
    </subcellularLocation>
</comment>
<feature type="transmembrane region" description="Helical" evidence="8">
    <location>
        <begin position="217"/>
        <end position="237"/>
    </location>
</feature>
<dbReference type="InterPro" id="IPR003342">
    <property type="entry name" value="ArnT-like_N"/>
</dbReference>
<evidence type="ECO:0000256" key="6">
    <source>
        <dbReference type="ARBA" id="ARBA00022989"/>
    </source>
</evidence>
<evidence type="ECO:0000256" key="1">
    <source>
        <dbReference type="ARBA" id="ARBA00004651"/>
    </source>
</evidence>
<organism evidence="10 11">
    <name type="scientific">Komagataeibacter xylinus</name>
    <name type="common">Gluconacetobacter xylinus</name>
    <dbReference type="NCBI Taxonomy" id="28448"/>
    <lineage>
        <taxon>Bacteria</taxon>
        <taxon>Pseudomonadati</taxon>
        <taxon>Pseudomonadota</taxon>
        <taxon>Alphaproteobacteria</taxon>
        <taxon>Acetobacterales</taxon>
        <taxon>Acetobacteraceae</taxon>
        <taxon>Komagataeibacter</taxon>
    </lineage>
</organism>
<dbReference type="PANTHER" id="PTHR33908:SF3">
    <property type="entry name" value="UNDECAPRENYL PHOSPHATE-ALPHA-4-AMINO-4-DEOXY-L-ARABINOSE ARABINOSYL TRANSFERASE"/>
    <property type="match status" value="1"/>
</dbReference>
<feature type="transmembrane region" description="Helical" evidence="8">
    <location>
        <begin position="357"/>
        <end position="382"/>
    </location>
</feature>
<keyword evidence="3" id="KW-0328">Glycosyltransferase</keyword>
<dbReference type="Pfam" id="PF02366">
    <property type="entry name" value="PMT"/>
    <property type="match status" value="1"/>
</dbReference>
<gene>
    <name evidence="10" type="ORF">CFR75_05900</name>
</gene>
<evidence type="ECO:0000313" key="11">
    <source>
        <dbReference type="Proteomes" id="UP000248257"/>
    </source>
</evidence>
<dbReference type="RefSeq" id="WP_061275554.1">
    <property type="nucleotide sequence ID" value="NZ_CBCRXN010000061.1"/>
</dbReference>
<keyword evidence="2" id="KW-1003">Cell membrane</keyword>
<dbReference type="AlphaFoldDB" id="A0A318PVD3"/>
<feature type="transmembrane region" description="Helical" evidence="8">
    <location>
        <begin position="324"/>
        <end position="345"/>
    </location>
</feature>
<keyword evidence="7 8" id="KW-0472">Membrane</keyword>
<evidence type="ECO:0000256" key="3">
    <source>
        <dbReference type="ARBA" id="ARBA00022676"/>
    </source>
</evidence>
<reference evidence="10 11" key="1">
    <citation type="submission" date="2017-07" db="EMBL/GenBank/DDBJ databases">
        <title>A draft genome sequence of Komagataeibacter xylinus LMG 1515.</title>
        <authorList>
            <person name="Skraban J."/>
            <person name="Cleenwerck I."/>
            <person name="Vandamme P."/>
            <person name="Trcek J."/>
        </authorList>
    </citation>
    <scope>NUCLEOTIDE SEQUENCE [LARGE SCALE GENOMIC DNA]</scope>
    <source>
        <strain evidence="10 11">LMG 1515</strain>
    </source>
</reference>
<feature type="transmembrane region" description="Helical" evidence="8">
    <location>
        <begin position="388"/>
        <end position="411"/>
    </location>
</feature>
<comment type="caution">
    <text evidence="10">The sequence shown here is derived from an EMBL/GenBank/DDBJ whole genome shotgun (WGS) entry which is preliminary data.</text>
</comment>
<dbReference type="GO" id="GO:0009103">
    <property type="term" value="P:lipopolysaccharide biosynthetic process"/>
    <property type="evidence" value="ECO:0007669"/>
    <property type="project" value="UniProtKB-ARBA"/>
</dbReference>
<protein>
    <submittedName>
        <fullName evidence="10">Glycosyl transferase</fullName>
    </submittedName>
</protein>
<feature type="transmembrane region" description="Helical" evidence="8">
    <location>
        <begin position="118"/>
        <end position="134"/>
    </location>
</feature>
<sequence length="556" mass="60745">MTRLTLRHYVFVALSVFVLFLPGRASLPPLDRDEPRYMEATAQMLHSGNYVDVRFLDQPRYLQPAGIYWLEAAAVSLTGMQDRHATWPYRIPSLIAVTAAAVLTVWIGAALFGPQCGLLAAALLAVSVLMTAEGRMATIDTTLLLFVLLAQCGLLRAYLDRERDLATPLAAALLYWIALGCGLMLKGPVVLIPGFGTPLALALVERRIDWWRRLRPAWGWLLMLAIVLPWCIAIGVISHGDFFSRAVGRNFLGKVASGQETHGLPPGYHLAVFALAFWPGSLFAAMSLPFVWAQRFQPHVRYLLCWIVPHWLVFEAIATKLPHYVLPTYPAIAILTAAAVVSFPTQWAWPRAPWARGLLAAYALIWFTVGSVLAFAGPVLLWRMEGTVSPAAMLIPVGALPVLGLSAYLILHREVLRAVMAAVAAAVIIHVGLFTTVIPRLQTIWLSPRLAAMVDDHRRCGSGSIVASTSDSEPSLVFLLGENTRLISPTAAADFLQENQKCGMVLVGARELAAFSTRALQDGLDLHELGQQAGLNYSTGKHLEIGLYEVMLPSAP</sequence>
<dbReference type="GO" id="GO:0016763">
    <property type="term" value="F:pentosyltransferase activity"/>
    <property type="evidence" value="ECO:0007669"/>
    <property type="project" value="TreeGrafter"/>
</dbReference>
<name>A0A318PVD3_KOMXY</name>
<keyword evidence="4 10" id="KW-0808">Transferase</keyword>
<keyword evidence="5 8" id="KW-0812">Transmembrane</keyword>
<dbReference type="PANTHER" id="PTHR33908">
    <property type="entry name" value="MANNOSYLTRANSFERASE YKCB-RELATED"/>
    <property type="match status" value="1"/>
</dbReference>
<dbReference type="GO" id="GO:0006493">
    <property type="term" value="P:protein O-linked glycosylation"/>
    <property type="evidence" value="ECO:0007669"/>
    <property type="project" value="InterPro"/>
</dbReference>
<evidence type="ECO:0000256" key="4">
    <source>
        <dbReference type="ARBA" id="ARBA00022679"/>
    </source>
</evidence>
<dbReference type="GO" id="GO:0005886">
    <property type="term" value="C:plasma membrane"/>
    <property type="evidence" value="ECO:0007669"/>
    <property type="project" value="UniProtKB-SubCell"/>
</dbReference>
<evidence type="ECO:0000313" key="10">
    <source>
        <dbReference type="EMBL" id="PYD57566.1"/>
    </source>
</evidence>
<accession>A0A318PVD3</accession>
<feature type="domain" description="ArnT-like N-terminal" evidence="9">
    <location>
        <begin position="82"/>
        <end position="235"/>
    </location>
</feature>
<evidence type="ECO:0000256" key="8">
    <source>
        <dbReference type="SAM" id="Phobius"/>
    </source>
</evidence>
<keyword evidence="11" id="KW-1185">Reference proteome</keyword>
<feature type="transmembrane region" description="Helical" evidence="8">
    <location>
        <begin position="141"/>
        <end position="159"/>
    </location>
</feature>
<dbReference type="EMBL" id="NKUC01000008">
    <property type="protein sequence ID" value="PYD57566.1"/>
    <property type="molecule type" value="Genomic_DNA"/>
</dbReference>